<dbReference type="AlphaFoldDB" id="A0A9N9I7J9"/>
<proteinExistence type="predicted"/>
<dbReference type="EMBL" id="CAJVPQ010010651">
    <property type="protein sequence ID" value="CAG8723479.1"/>
    <property type="molecule type" value="Genomic_DNA"/>
</dbReference>
<comment type="caution">
    <text evidence="1">The sequence shown here is derived from an EMBL/GenBank/DDBJ whole genome shotgun (WGS) entry which is preliminary data.</text>
</comment>
<feature type="non-terminal residue" evidence="1">
    <location>
        <position position="52"/>
    </location>
</feature>
<accession>A0A9N9I7J9</accession>
<evidence type="ECO:0000313" key="2">
    <source>
        <dbReference type="Proteomes" id="UP000789570"/>
    </source>
</evidence>
<reference evidence="1" key="1">
    <citation type="submission" date="2021-06" db="EMBL/GenBank/DDBJ databases">
        <authorList>
            <person name="Kallberg Y."/>
            <person name="Tangrot J."/>
            <person name="Rosling A."/>
        </authorList>
    </citation>
    <scope>NUCLEOTIDE SEQUENCE</scope>
    <source>
        <strain evidence="1">UK204</strain>
    </source>
</reference>
<keyword evidence="2" id="KW-1185">Reference proteome</keyword>
<name>A0A9N9I7J9_9GLOM</name>
<sequence>MSRKNYLISPVPLFKACTVNPRPVYEIIKGVSLKNMTRRGISVKAGALGKFQ</sequence>
<dbReference type="Proteomes" id="UP000789570">
    <property type="component" value="Unassembled WGS sequence"/>
</dbReference>
<evidence type="ECO:0000313" key="1">
    <source>
        <dbReference type="EMBL" id="CAG8723479.1"/>
    </source>
</evidence>
<organism evidence="1 2">
    <name type="scientific">Funneliformis caledonium</name>
    <dbReference type="NCBI Taxonomy" id="1117310"/>
    <lineage>
        <taxon>Eukaryota</taxon>
        <taxon>Fungi</taxon>
        <taxon>Fungi incertae sedis</taxon>
        <taxon>Mucoromycota</taxon>
        <taxon>Glomeromycotina</taxon>
        <taxon>Glomeromycetes</taxon>
        <taxon>Glomerales</taxon>
        <taxon>Glomeraceae</taxon>
        <taxon>Funneliformis</taxon>
    </lineage>
</organism>
<gene>
    <name evidence="1" type="ORF">FCALED_LOCUS14522</name>
</gene>
<protein>
    <submittedName>
        <fullName evidence="1">17174_t:CDS:1</fullName>
    </submittedName>
</protein>